<dbReference type="InterPro" id="IPR050951">
    <property type="entry name" value="Retrovirus_Pol_polyprotein"/>
</dbReference>
<dbReference type="Proteomes" id="UP000325440">
    <property type="component" value="Unassembled WGS sequence"/>
</dbReference>
<dbReference type="PANTHER" id="PTHR37984:SF5">
    <property type="entry name" value="PROTEIN NYNRIN-LIKE"/>
    <property type="match status" value="1"/>
</dbReference>
<keyword evidence="3" id="KW-1185">Reference proteome</keyword>
<protein>
    <submittedName>
        <fullName evidence="2">Ribonuclease H-like domain,Integrase, catalytic core</fullName>
    </submittedName>
</protein>
<dbReference type="PROSITE" id="PS50994">
    <property type="entry name" value="INTEGRASE"/>
    <property type="match status" value="1"/>
</dbReference>
<organism evidence="2 3">
    <name type="scientific">Cinara cedri</name>
    <dbReference type="NCBI Taxonomy" id="506608"/>
    <lineage>
        <taxon>Eukaryota</taxon>
        <taxon>Metazoa</taxon>
        <taxon>Ecdysozoa</taxon>
        <taxon>Arthropoda</taxon>
        <taxon>Hexapoda</taxon>
        <taxon>Insecta</taxon>
        <taxon>Pterygota</taxon>
        <taxon>Neoptera</taxon>
        <taxon>Paraneoptera</taxon>
        <taxon>Hemiptera</taxon>
        <taxon>Sternorrhyncha</taxon>
        <taxon>Aphidomorpha</taxon>
        <taxon>Aphidoidea</taxon>
        <taxon>Aphididae</taxon>
        <taxon>Lachninae</taxon>
        <taxon>Cinara</taxon>
    </lineage>
</organism>
<accession>A0A5E4NDG8</accession>
<feature type="domain" description="Integrase catalytic" evidence="1">
    <location>
        <begin position="53"/>
        <end position="114"/>
    </location>
</feature>
<dbReference type="SUPFAM" id="SSF53098">
    <property type="entry name" value="Ribonuclease H-like"/>
    <property type="match status" value="1"/>
</dbReference>
<dbReference type="Gene3D" id="3.30.420.10">
    <property type="entry name" value="Ribonuclease H-like superfamily/Ribonuclease H"/>
    <property type="match status" value="1"/>
</dbReference>
<dbReference type="GO" id="GO:0015074">
    <property type="term" value="P:DNA integration"/>
    <property type="evidence" value="ECO:0007669"/>
    <property type="project" value="InterPro"/>
</dbReference>
<dbReference type="InterPro" id="IPR001584">
    <property type="entry name" value="Integrase_cat-core"/>
</dbReference>
<dbReference type="EMBL" id="CABPRJ010001925">
    <property type="protein sequence ID" value="VVC41754.1"/>
    <property type="molecule type" value="Genomic_DNA"/>
</dbReference>
<evidence type="ECO:0000313" key="3">
    <source>
        <dbReference type="Proteomes" id="UP000325440"/>
    </source>
</evidence>
<name>A0A5E4NDG8_9HEMI</name>
<dbReference type="InterPro" id="IPR012337">
    <property type="entry name" value="RNaseH-like_sf"/>
</dbReference>
<sequence>MASYLGSLAQFNVNVDTWQIYQEQLDQFLEVNKIKNVRHDKSNMSYQNWFLWILKSDGGRQFTSEQFKQFAKDFDIELVNSSPTYAQSNGMVERAIQTVKKMLSKALEDGLDWN</sequence>
<proteinExistence type="predicted"/>
<evidence type="ECO:0000313" key="2">
    <source>
        <dbReference type="EMBL" id="VVC41754.1"/>
    </source>
</evidence>
<dbReference type="PANTHER" id="PTHR37984">
    <property type="entry name" value="PROTEIN CBG26694"/>
    <property type="match status" value="1"/>
</dbReference>
<dbReference type="GO" id="GO:0003676">
    <property type="term" value="F:nucleic acid binding"/>
    <property type="evidence" value="ECO:0007669"/>
    <property type="project" value="InterPro"/>
</dbReference>
<gene>
    <name evidence="2" type="ORF">CINCED_3A008129</name>
</gene>
<evidence type="ECO:0000259" key="1">
    <source>
        <dbReference type="PROSITE" id="PS50994"/>
    </source>
</evidence>
<reference evidence="2 3" key="1">
    <citation type="submission" date="2019-08" db="EMBL/GenBank/DDBJ databases">
        <authorList>
            <person name="Alioto T."/>
            <person name="Alioto T."/>
            <person name="Gomez Garrido J."/>
        </authorList>
    </citation>
    <scope>NUCLEOTIDE SEQUENCE [LARGE SCALE GENOMIC DNA]</scope>
</reference>
<dbReference type="AlphaFoldDB" id="A0A5E4NDG8"/>
<dbReference type="InterPro" id="IPR036397">
    <property type="entry name" value="RNaseH_sf"/>
</dbReference>
<dbReference type="OrthoDB" id="6630439at2759"/>